<protein>
    <submittedName>
        <fullName evidence="1">Uncharacterized protein</fullName>
    </submittedName>
</protein>
<evidence type="ECO:0000313" key="2">
    <source>
        <dbReference type="Proteomes" id="UP000199032"/>
    </source>
</evidence>
<accession>A0A0S4LL91</accession>
<reference evidence="1 2" key="1">
    <citation type="submission" date="2015-10" db="EMBL/GenBank/DDBJ databases">
        <authorList>
            <person name="Gilbert D.G."/>
        </authorList>
    </citation>
    <scope>NUCLEOTIDE SEQUENCE [LARGE SCALE GENOMIC DNA]</scope>
    <source>
        <strain evidence="1">COMA1</strain>
    </source>
</reference>
<dbReference type="Proteomes" id="UP000199032">
    <property type="component" value="Unassembled WGS sequence"/>
</dbReference>
<name>A0A0S4LL91_9BACT</name>
<dbReference type="EMBL" id="CZQA01000011">
    <property type="protein sequence ID" value="CUS38261.1"/>
    <property type="molecule type" value="Genomic_DNA"/>
</dbReference>
<organism evidence="1 2">
    <name type="scientific">Candidatus Nitrospira nitrosa</name>
    <dbReference type="NCBI Taxonomy" id="1742972"/>
    <lineage>
        <taxon>Bacteria</taxon>
        <taxon>Pseudomonadati</taxon>
        <taxon>Nitrospirota</taxon>
        <taxon>Nitrospiria</taxon>
        <taxon>Nitrospirales</taxon>
        <taxon>Nitrospiraceae</taxon>
        <taxon>Nitrospira</taxon>
    </lineage>
</organism>
<dbReference type="OrthoDB" id="9797330at2"/>
<evidence type="ECO:0000313" key="1">
    <source>
        <dbReference type="EMBL" id="CUS38261.1"/>
    </source>
</evidence>
<proteinExistence type="predicted"/>
<keyword evidence="2" id="KW-1185">Reference proteome</keyword>
<dbReference type="RefSeq" id="WP_090750707.1">
    <property type="nucleotide sequence ID" value="NZ_CZQA01000011.1"/>
</dbReference>
<dbReference type="STRING" id="1742972.COMA1_50009"/>
<sequence length="138" mass="16345">MGASSIFRLLILIIPLTWVMLRLLPADHSRSSHLRGVMQSAEEYKSHEETDLFLRHESLFETHYRSHYATSGQTYQHYRLAYKYGFDLAQDRDNQKMDWKRLEPLARQNWNEGIMGPWNQHQQAILYGWEQGIKNHGG</sequence>
<gene>
    <name evidence="1" type="ORF">COMA1_50009</name>
</gene>
<dbReference type="AlphaFoldDB" id="A0A0S4LL91"/>